<organism evidence="2 3">
    <name type="scientific">Prunus dulcis</name>
    <name type="common">Almond</name>
    <name type="synonym">Amygdalus dulcis</name>
    <dbReference type="NCBI Taxonomy" id="3755"/>
    <lineage>
        <taxon>Eukaryota</taxon>
        <taxon>Viridiplantae</taxon>
        <taxon>Streptophyta</taxon>
        <taxon>Embryophyta</taxon>
        <taxon>Tracheophyta</taxon>
        <taxon>Spermatophyta</taxon>
        <taxon>Magnoliopsida</taxon>
        <taxon>eudicotyledons</taxon>
        <taxon>Gunneridae</taxon>
        <taxon>Pentapetalae</taxon>
        <taxon>rosids</taxon>
        <taxon>fabids</taxon>
        <taxon>Rosales</taxon>
        <taxon>Rosaceae</taxon>
        <taxon>Amygdaloideae</taxon>
        <taxon>Amygdaleae</taxon>
        <taxon>Prunus</taxon>
    </lineage>
</organism>
<dbReference type="AlphaFoldDB" id="A0AAD4WS58"/>
<dbReference type="SUPFAM" id="SSF56672">
    <property type="entry name" value="DNA/RNA polymerases"/>
    <property type="match status" value="1"/>
</dbReference>
<accession>A0AAD4WS58</accession>
<protein>
    <recommendedName>
        <fullName evidence="1">Reverse transcriptase Ty1/copia-type domain-containing protein</fullName>
    </recommendedName>
</protein>
<dbReference type="PANTHER" id="PTHR43383">
    <property type="entry name" value="NODULIN 6"/>
    <property type="match status" value="1"/>
</dbReference>
<gene>
    <name evidence="2" type="ORF">L3X38_001505</name>
</gene>
<evidence type="ECO:0000313" key="2">
    <source>
        <dbReference type="EMBL" id="KAI5348618.1"/>
    </source>
</evidence>
<dbReference type="Pfam" id="PF07727">
    <property type="entry name" value="RVT_2"/>
    <property type="match status" value="1"/>
</dbReference>
<dbReference type="InterPro" id="IPR013103">
    <property type="entry name" value="RVT_2"/>
</dbReference>
<sequence>MVANDLMLLAFPNMLTHHLNSVVSDHLPILTGYGSHSWAWRKRRFMFMELWTTFEGCQDTITSAWRADQGSVLSKLHSLTYDIDYQETFAPVAKINTNRVLLSLAANFNWPLQQYDVKNVFLHGDLHEEIYMSLPQGYKVPNDASAVCKLKKALYGLKQSPRAWFGRFCLAIKKKIGYEQSNANHTLFFKRKNGKLTALIICVDDLIVIGDYLDEIGKLKGYLASEFNMKDLGGLKYFLGIENGTGEDNEGALALANAIEKAL</sequence>
<name>A0AAD4WS58_PRUDU</name>
<keyword evidence="3" id="KW-1185">Reference proteome</keyword>
<evidence type="ECO:0000259" key="1">
    <source>
        <dbReference type="Pfam" id="PF07727"/>
    </source>
</evidence>
<feature type="domain" description="Reverse transcriptase Ty1/copia-type" evidence="1">
    <location>
        <begin position="81"/>
        <end position="242"/>
    </location>
</feature>
<reference evidence="2 3" key="1">
    <citation type="journal article" date="2022" name="G3 (Bethesda)">
        <title>Whole-genome sequence and methylome profiling of the almond [Prunus dulcis (Mill.) D.A. Webb] cultivar 'Nonpareil'.</title>
        <authorList>
            <person name="D'Amico-Willman K.M."/>
            <person name="Ouma W.Z."/>
            <person name="Meulia T."/>
            <person name="Sideli G.M."/>
            <person name="Gradziel T.M."/>
            <person name="Fresnedo-Ramirez J."/>
        </authorList>
    </citation>
    <scope>NUCLEOTIDE SEQUENCE [LARGE SCALE GENOMIC DNA]</scope>
    <source>
        <strain evidence="2">Clone GOH B32 T37-40</strain>
    </source>
</reference>
<dbReference type="EMBL" id="JAJFAZ020000001">
    <property type="protein sequence ID" value="KAI5348618.1"/>
    <property type="molecule type" value="Genomic_DNA"/>
</dbReference>
<evidence type="ECO:0000313" key="3">
    <source>
        <dbReference type="Proteomes" id="UP001054821"/>
    </source>
</evidence>
<dbReference type="InterPro" id="IPR043502">
    <property type="entry name" value="DNA/RNA_pol_sf"/>
</dbReference>
<dbReference type="Proteomes" id="UP001054821">
    <property type="component" value="Chromosome 1"/>
</dbReference>
<dbReference type="PANTHER" id="PTHR43383:SF2">
    <property type="entry name" value="AMIDOHYDROLASE 2 FAMILY PROTEIN"/>
    <property type="match status" value="1"/>
</dbReference>
<proteinExistence type="predicted"/>
<comment type="caution">
    <text evidence="2">The sequence shown here is derived from an EMBL/GenBank/DDBJ whole genome shotgun (WGS) entry which is preliminary data.</text>
</comment>